<dbReference type="EMBL" id="VSTG01000004">
    <property type="protein sequence ID" value="TYL59077.1"/>
    <property type="molecule type" value="Genomic_DNA"/>
</dbReference>
<name>A0A5S4VN97_9FIRM</name>
<keyword evidence="1" id="KW-1133">Transmembrane helix</keyword>
<organism evidence="2 3">
    <name type="scientific">Agathobacter rectalis</name>
    <dbReference type="NCBI Taxonomy" id="39491"/>
    <lineage>
        <taxon>Bacteria</taxon>
        <taxon>Bacillati</taxon>
        <taxon>Bacillota</taxon>
        <taxon>Clostridia</taxon>
        <taxon>Lachnospirales</taxon>
        <taxon>Lachnospiraceae</taxon>
        <taxon>Agathobacter</taxon>
    </lineage>
</organism>
<evidence type="ECO:0000256" key="1">
    <source>
        <dbReference type="SAM" id="Phobius"/>
    </source>
</evidence>
<feature type="transmembrane region" description="Helical" evidence="1">
    <location>
        <begin position="50"/>
        <end position="73"/>
    </location>
</feature>
<protein>
    <submittedName>
        <fullName evidence="2">Uncharacterized protein</fullName>
    </submittedName>
</protein>
<evidence type="ECO:0000313" key="3">
    <source>
        <dbReference type="Proteomes" id="UP000324325"/>
    </source>
</evidence>
<dbReference type="AlphaFoldDB" id="A0A5S4VN97"/>
<keyword evidence="1" id="KW-0472">Membrane</keyword>
<reference evidence="2 3" key="1">
    <citation type="submission" date="2019-08" db="EMBL/GenBank/DDBJ databases">
        <authorList>
            <person name="Duncan S."/>
            <person name="Walker A."/>
        </authorList>
    </citation>
    <scope>NUCLEOTIDE SEQUENCE [LARGE SCALE GENOMIC DNA]</scope>
    <source>
        <strain evidence="2 3">L2-21</strain>
    </source>
</reference>
<proteinExistence type="predicted"/>
<sequence>MGVIKPVLTWTNELTPIKQSASVMITMFGGFGYTALLFIGYMMLPGYTLGYMLYIGIFIAVNVVAGLTLYIWLKTKGCDRFAEL</sequence>
<feature type="transmembrane region" description="Helical" evidence="1">
    <location>
        <begin position="21"/>
        <end position="44"/>
    </location>
</feature>
<gene>
    <name evidence="2" type="ORF">FYL37_05030</name>
</gene>
<dbReference type="Proteomes" id="UP000324325">
    <property type="component" value="Unassembled WGS sequence"/>
</dbReference>
<reference evidence="2 3" key="2">
    <citation type="submission" date="2019-09" db="EMBL/GenBank/DDBJ databases">
        <title>Strain-level analysis of Eubacterium rectale using genomes from metagenomes.</title>
        <authorList>
            <person name="Karcher N."/>
            <person name="Segata N."/>
        </authorList>
    </citation>
    <scope>NUCLEOTIDE SEQUENCE [LARGE SCALE GENOMIC DNA]</scope>
    <source>
        <strain evidence="2 3">L2-21</strain>
    </source>
</reference>
<comment type="caution">
    <text evidence="2">The sequence shown here is derived from an EMBL/GenBank/DDBJ whole genome shotgun (WGS) entry which is preliminary data.</text>
</comment>
<accession>A0A5S4VN97</accession>
<keyword evidence="1" id="KW-0812">Transmembrane</keyword>
<evidence type="ECO:0000313" key="2">
    <source>
        <dbReference type="EMBL" id="TYL59077.1"/>
    </source>
</evidence>